<reference evidence="2 3" key="1">
    <citation type="submission" date="2020-08" db="EMBL/GenBank/DDBJ databases">
        <title>Cohnella phylogeny.</title>
        <authorList>
            <person name="Dunlap C."/>
        </authorList>
    </citation>
    <scope>NUCLEOTIDE SEQUENCE [LARGE SCALE GENOMIC DNA]</scope>
    <source>
        <strain evidence="2 3">DSM 25239</strain>
    </source>
</reference>
<dbReference type="InterPro" id="IPR009057">
    <property type="entry name" value="Homeodomain-like_sf"/>
</dbReference>
<dbReference type="GO" id="GO:0003677">
    <property type="term" value="F:DNA binding"/>
    <property type="evidence" value="ECO:0007669"/>
    <property type="project" value="InterPro"/>
</dbReference>
<feature type="coiled-coil region" evidence="1">
    <location>
        <begin position="61"/>
        <end position="95"/>
    </location>
</feature>
<dbReference type="Gene3D" id="1.10.10.10">
    <property type="entry name" value="Winged helix-like DNA-binding domain superfamily/Winged helix DNA-binding domain"/>
    <property type="match status" value="1"/>
</dbReference>
<organism evidence="2 3">
    <name type="scientific">Cohnella xylanilytica</name>
    <dbReference type="NCBI Taxonomy" id="557555"/>
    <lineage>
        <taxon>Bacteria</taxon>
        <taxon>Bacillati</taxon>
        <taxon>Bacillota</taxon>
        <taxon>Bacilli</taxon>
        <taxon>Bacillales</taxon>
        <taxon>Paenibacillaceae</taxon>
        <taxon>Cohnella</taxon>
    </lineage>
</organism>
<keyword evidence="3" id="KW-1185">Reference proteome</keyword>
<dbReference type="GO" id="GO:0004803">
    <property type="term" value="F:transposase activity"/>
    <property type="evidence" value="ECO:0007669"/>
    <property type="project" value="InterPro"/>
</dbReference>
<dbReference type="Pfam" id="PF01527">
    <property type="entry name" value="HTH_Tnp_1"/>
    <property type="match status" value="1"/>
</dbReference>
<keyword evidence="1" id="KW-0175">Coiled coil</keyword>
<proteinExistence type="predicted"/>
<name>A0A841U3G6_9BACL</name>
<comment type="caution">
    <text evidence="2">The sequence shown here is derived from an EMBL/GenBank/DDBJ whole genome shotgun (WGS) entry which is preliminary data.</text>
</comment>
<accession>A0A841U3G6</accession>
<dbReference type="GO" id="GO:0006313">
    <property type="term" value="P:DNA transposition"/>
    <property type="evidence" value="ECO:0007669"/>
    <property type="project" value="InterPro"/>
</dbReference>
<dbReference type="SUPFAM" id="SSF46689">
    <property type="entry name" value="Homeodomain-like"/>
    <property type="match status" value="1"/>
</dbReference>
<dbReference type="RefSeq" id="WP_185136512.1">
    <property type="nucleotide sequence ID" value="NZ_BORM01000001.1"/>
</dbReference>
<dbReference type="Proteomes" id="UP000553776">
    <property type="component" value="Unassembled WGS sequence"/>
</dbReference>
<protein>
    <submittedName>
        <fullName evidence="2">Transposase</fullName>
    </submittedName>
</protein>
<evidence type="ECO:0000313" key="2">
    <source>
        <dbReference type="EMBL" id="MBB6692524.1"/>
    </source>
</evidence>
<dbReference type="EMBL" id="JACJVR010000054">
    <property type="protein sequence ID" value="MBB6692524.1"/>
    <property type="molecule type" value="Genomic_DNA"/>
</dbReference>
<evidence type="ECO:0000256" key="1">
    <source>
        <dbReference type="SAM" id="Coils"/>
    </source>
</evidence>
<gene>
    <name evidence="2" type="ORF">H7B90_14035</name>
</gene>
<sequence>MAEARRRRFTPKQKARIIAKLLEENRTIAELAEEFDIHPIQLHRWKNQAVANLHRLFEKDDKQAEKLRSAYEERIGDMQEEIEQLNRQLEWLKRVAAMNLPKENRSGLVQLEEPALPIRTQTELLGLSRSTLYYQLRRKSSGGISARRSGRIGRLDDVKPAFLPVGLNVEQMRQIAEIDLPRLKIQNGWMDVFGGYH</sequence>
<dbReference type="InterPro" id="IPR036388">
    <property type="entry name" value="WH-like_DNA-bd_sf"/>
</dbReference>
<dbReference type="InterPro" id="IPR002514">
    <property type="entry name" value="Transposase_8"/>
</dbReference>
<dbReference type="AlphaFoldDB" id="A0A841U3G6"/>
<evidence type="ECO:0000313" key="3">
    <source>
        <dbReference type="Proteomes" id="UP000553776"/>
    </source>
</evidence>